<feature type="non-terminal residue" evidence="3">
    <location>
        <position position="1"/>
    </location>
</feature>
<dbReference type="CDD" id="cd06532">
    <property type="entry name" value="Glyco_transf_25"/>
    <property type="match status" value="1"/>
</dbReference>
<dbReference type="Pfam" id="PF01755">
    <property type="entry name" value="Glyco_transf_25"/>
    <property type="match status" value="1"/>
</dbReference>
<keyword evidence="4" id="KW-1185">Reference proteome</keyword>
<dbReference type="Proteomes" id="UP000319322">
    <property type="component" value="Unassembled WGS sequence"/>
</dbReference>
<organism evidence="3 4">
    <name type="scientific">Helicobacter mehlei</name>
    <dbReference type="NCBI Taxonomy" id="2316080"/>
    <lineage>
        <taxon>Bacteria</taxon>
        <taxon>Pseudomonadati</taxon>
        <taxon>Campylobacterota</taxon>
        <taxon>Epsilonproteobacteria</taxon>
        <taxon>Campylobacterales</taxon>
        <taxon>Helicobacteraceae</taxon>
        <taxon>Helicobacter</taxon>
    </lineage>
</organism>
<feature type="compositionally biased region" description="Pro residues" evidence="1">
    <location>
        <begin position="1"/>
        <end position="21"/>
    </location>
</feature>
<evidence type="ECO:0000313" key="3">
    <source>
        <dbReference type="EMBL" id="TSA86048.1"/>
    </source>
</evidence>
<dbReference type="GO" id="GO:0016740">
    <property type="term" value="F:transferase activity"/>
    <property type="evidence" value="ECO:0007669"/>
    <property type="project" value="UniProtKB-KW"/>
</dbReference>
<feature type="region of interest" description="Disordered" evidence="1">
    <location>
        <begin position="1"/>
        <end position="33"/>
    </location>
</feature>
<comment type="caution">
    <text evidence="3">The sequence shown here is derived from an EMBL/GenBank/DDBJ whole genome shotgun (WGS) entry which is preliminary data.</text>
</comment>
<evidence type="ECO:0000256" key="1">
    <source>
        <dbReference type="SAM" id="MobiDB-lite"/>
    </source>
</evidence>
<gene>
    <name evidence="3" type="ORF">FNE76_02915</name>
</gene>
<keyword evidence="3" id="KW-0808">Transferase</keyword>
<accession>A0A553V0Q9</accession>
<dbReference type="InterPro" id="IPR002654">
    <property type="entry name" value="Glyco_trans_25"/>
</dbReference>
<evidence type="ECO:0000259" key="2">
    <source>
        <dbReference type="Pfam" id="PF01755"/>
    </source>
</evidence>
<dbReference type="EMBL" id="VKGC01000004">
    <property type="protein sequence ID" value="TSA86048.1"/>
    <property type="molecule type" value="Genomic_DNA"/>
</dbReference>
<sequence>PPISTPPPPPALPLGLPPRPRVPGRRGGVGRGGGRRSACFYALKYEARVLSAGELGAYASHYSLWQKCIQLDEPIVILEDDIYLEPYFFESLDFLQEHIAKIGYIRLSHNTHHKICKRPTKFPHIFEVVQFTLGIGTMGYCLTPKVAHKFIQASQKWVMPVDWVMDNHCLHGVRNLVFEPFIIGENEQAMQSSIDRPPSTQKVSPLVWLCNKIAHFRFELYFWSYAKMRVG</sequence>
<proteinExistence type="predicted"/>
<dbReference type="AlphaFoldDB" id="A0A553V0Q9"/>
<reference evidence="3 4" key="1">
    <citation type="submission" date="2019-07" db="EMBL/GenBank/DDBJ databases">
        <title>Helicobacter labacensis sp. nov., Helicobacter mehlei sp. nov. and Helicobacter vulpis sp. nov., isolated from gastric mucosa of red fox (Vulpis vulpis).</title>
        <authorList>
            <person name="Kusar D."/>
            <person name="Gruntar I."/>
            <person name="Pate M."/>
            <person name="Zajc U."/>
            <person name="Ocepek M."/>
        </authorList>
    </citation>
    <scope>NUCLEOTIDE SEQUENCE [LARGE SCALE GENOMIC DNA]</scope>
    <source>
        <strain evidence="3 4">L8b</strain>
    </source>
</reference>
<evidence type="ECO:0000313" key="4">
    <source>
        <dbReference type="Proteomes" id="UP000319322"/>
    </source>
</evidence>
<feature type="domain" description="Glycosyl transferase family 25" evidence="2">
    <location>
        <begin position="41"/>
        <end position="165"/>
    </location>
</feature>
<name>A0A553V0Q9_9HELI</name>
<dbReference type="RefSeq" id="WP_143928366.1">
    <property type="nucleotide sequence ID" value="NZ_VKGC01000004.1"/>
</dbReference>
<reference evidence="3 4" key="3">
    <citation type="submission" date="2019-07" db="EMBL/GenBank/DDBJ databases">
        <authorList>
            <person name="Papic B."/>
        </authorList>
    </citation>
    <scope>NUCLEOTIDE SEQUENCE [LARGE SCALE GENOMIC DNA]</scope>
    <source>
        <strain evidence="3 4">L8b</strain>
    </source>
</reference>
<protein>
    <submittedName>
        <fullName evidence="3">Glycosyltransferase family 25 protein</fullName>
    </submittedName>
</protein>
<reference evidence="4" key="2">
    <citation type="submission" date="2019-07" db="EMBL/GenBank/DDBJ databases">
        <title>Helicobacter labacensis sp. nov., Helicobacter mehlei sp. nov. and Helicobacter vulpis sp. nov., isolated from gastric mucosa of red fox (Vulpis vulpis).</title>
        <authorList>
            <person name="Papic B."/>
        </authorList>
    </citation>
    <scope>NUCLEOTIDE SEQUENCE [LARGE SCALE GENOMIC DNA]</scope>
    <source>
        <strain evidence="4">L8b</strain>
    </source>
</reference>